<evidence type="ECO:0000256" key="4">
    <source>
        <dbReference type="PROSITE-ProRule" id="PRU00087"/>
    </source>
</evidence>
<feature type="repeat" description="Filamin" evidence="4">
    <location>
        <begin position="1531"/>
        <end position="1577"/>
    </location>
</feature>
<feature type="repeat" description="Filamin" evidence="4">
    <location>
        <begin position="1435"/>
        <end position="1528"/>
    </location>
</feature>
<feature type="repeat" description="Filamin" evidence="4">
    <location>
        <begin position="1690"/>
        <end position="1784"/>
    </location>
</feature>
<dbReference type="InterPro" id="IPR017868">
    <property type="entry name" value="Filamin/ABP280_repeat-like"/>
</dbReference>
<dbReference type="InterPro" id="IPR036872">
    <property type="entry name" value="CH_dom_sf"/>
</dbReference>
<accession>A0A0R3RZ00</accession>
<dbReference type="SMART" id="SM00557">
    <property type="entry name" value="IG_FLMN"/>
    <property type="match status" value="11"/>
</dbReference>
<keyword evidence="6" id="KW-1185">Reference proteome</keyword>
<dbReference type="FunFam" id="1.10.418.10:FF:000006">
    <property type="entry name" value="Filamin-B isoform A"/>
    <property type="match status" value="1"/>
</dbReference>
<dbReference type="Gene3D" id="1.10.418.10">
    <property type="entry name" value="Calponin-like domain"/>
    <property type="match status" value="2"/>
</dbReference>
<dbReference type="SMART" id="SM00033">
    <property type="entry name" value="CH"/>
    <property type="match status" value="2"/>
</dbReference>
<dbReference type="PANTHER" id="PTHR38537">
    <property type="entry name" value="JITTERBUG, ISOFORM N"/>
    <property type="match status" value="1"/>
</dbReference>
<dbReference type="GO" id="GO:0051015">
    <property type="term" value="F:actin filament binding"/>
    <property type="evidence" value="ECO:0007669"/>
    <property type="project" value="InterPro"/>
</dbReference>
<feature type="domain" description="Calponin-homology (CH)" evidence="5">
    <location>
        <begin position="13"/>
        <end position="119"/>
    </location>
</feature>
<dbReference type="InterPro" id="IPR001715">
    <property type="entry name" value="CH_dom"/>
</dbReference>
<dbReference type="InterPro" id="IPR001298">
    <property type="entry name" value="Filamin/ABP280_rpt"/>
</dbReference>
<dbReference type="PANTHER" id="PTHR38537:SF8">
    <property type="entry name" value="FILAMIN-A"/>
    <property type="match status" value="1"/>
</dbReference>
<dbReference type="Proteomes" id="UP000050640">
    <property type="component" value="Unplaced"/>
</dbReference>
<feature type="repeat" description="Filamin" evidence="4">
    <location>
        <begin position="1341"/>
        <end position="1433"/>
    </location>
</feature>
<feature type="repeat" description="Filamin" evidence="4">
    <location>
        <begin position="221"/>
        <end position="331"/>
    </location>
</feature>
<feature type="repeat" description="Filamin" evidence="4">
    <location>
        <begin position="1106"/>
        <end position="1136"/>
    </location>
</feature>
<dbReference type="InterPro" id="IPR001589">
    <property type="entry name" value="Actinin_actin-bd_CS"/>
</dbReference>
<dbReference type="Pfam" id="PF00630">
    <property type="entry name" value="Filamin"/>
    <property type="match status" value="7"/>
</dbReference>
<dbReference type="FunFam" id="2.60.40.10:FF:000096">
    <property type="entry name" value="filamin-C isoform X2"/>
    <property type="match status" value="1"/>
</dbReference>
<comment type="similarity">
    <text evidence="1">Belongs to the filamin family.</text>
</comment>
<evidence type="ECO:0000259" key="5">
    <source>
        <dbReference type="PROSITE" id="PS50021"/>
    </source>
</evidence>
<evidence type="ECO:0000313" key="7">
    <source>
        <dbReference type="WBParaSite" id="EEL_0000753301-mRNA-1"/>
    </source>
</evidence>
<dbReference type="STRING" id="1147741.A0A0R3RZ00"/>
<reference evidence="7" key="1">
    <citation type="submission" date="2016-04" db="UniProtKB">
        <authorList>
            <consortium name="WormBaseParasite"/>
        </authorList>
    </citation>
    <scope>IDENTIFICATION</scope>
</reference>
<sequence>MVEQQQQDVKWKRIQLNTFTRWVKQKLEKVNVTVSDLKTDFEEGLKLIRLVEVLSGKSFGRYNKKVIFRHQKLENISLALQFLENEEQIKLINIDSSAIADHNLKLILGLVWTLILHYSISKQVLDHPSGELESNEISAKKKLLIWLKTKLPAEVTISNFTFDWNNGIRLGALVNSCAPDLEVGWQKWLPSDALQSTRTAMRLANDYLGVTALIEPEELISPAIDEKSVMTYLSQFPGAKYTPLGRLDDVMLMPEVGISTRFTLQTRDAMVIPDVIIKGPNESSVHYTQYQLSETAYEFIYQPEIPGEHEIMVTVRDNVSGDSAKPRTKVVAVEGTHTSSILVDGLNNETVIVGQRNNIIIDIGNLKPKKNGLEVTVEKIGKVGGPKYLIPLGREHNSNTYRGFWTAEELGEMKVCVFFDESLVREYSVIVQHGEDATQCQAVGEGLEHAVVGMPAKFLIDEKDGGKGKTEVSIKGPSEVKTNVVHNENGLCAVEYITATPGLYEIAIYLGEQKKQIRGSPFMMTADYKRDPSKIVITEYNNGLARAGIPNLVIVDATLTAYEPVSARLPADFEQPIVEEIRSRVYRVTFIPSATTSQTIALELLYGGELIGKPMIFVVKPDEELESMVLKSRSGGFLSSTAQASFQFEALIDVTKAGNIDELVAKIKGPDGKLRKPVVTEDCHKGMYLLDFIPDLAGVYVIMIYVNGKPFSDPYTFTAVPVGSADKCVVESKSLDKFWIAGEPKIFVVNVKNGGEGALNVLSDSVDLETKIEKKEDGFYIVTLTPHSEGRQQVVLSYGGVDIPDGIFDFECVSSLLGEENVSERTEEFRDGKHLTPYSFRLDVATQYQFSKLTASVKMPSGKDDNTAYINYNGDGTVTVTYHPKESGSHQLFMQHDGINMSGSPISFYVTEAEEEYVTVHGPGLLQAIAGEPTAFIVCAKGSPTKNISVAIEGEAKATIECHDNKDGTCSVVWTPSAPGEYKIHVKVSGKPVKNSPFTVCVADEGQKRAYLSLESTALSEITISVGNAEIEDLSASVRSPNGIKEPCIIRQIDPAHIGTPDSVKLNPFNLLFARFKCTFPFLNFWFLTKLQQSNFAAKLHIKKGASFMPREMGEYSVIIKKNGQIIQKSYFRIEDIKNQIGDVSKVVVSGTGKADAICQQENSFTIDTRDAGNICTTLEKRHGKLSISIQGPSKVELKCTENEGGLANIVYRPTEPGIYILYVKFAGVHVNDSPFTINCTGVGLGIVNESATLKLKEAPVVLPGQDTAIYLQLENISPEDTKAKIVDPYGCSEDIEMRDLGDHLYRIEFKPVVNGPHVISVFYKGQHVSGSPFQFTVGHTSEIGAHKVRLAGIGLKQIETDKKQSFNLYTREAGPGELEVTVEGPSVADLQFHEHEDGNCHLGYKIKQPGEYLISAKFNAEHIPDSPFKVFAVPASGEARRLELISFADSRTLRELCSLIINKHGATGHLEAKLHTPNDRTELVDILPIDENDSYRVRFIPIEFGDYFVDVTLDGIPMRDSPFRFRIGTDWDNDPSVIKVVGNGIRGGQTGELSSFIINTCNAGMGLLQIRIDGPSEVSMNASDVGHLFVFHLLLIIGFSSCHHSFSNNNLFFIWKKVIRCVTLHRFLDRTMRLSSIQKIEEERVDIPGSPFKIVVEGKKLGCDKPGSTSLKINAHARIGRDKIDQVPVFLGDASKVIVRGAGLNKYFPGHFAVFNVDTSLAGENILYVGLHTSKGPCKHVALQNLGNGQYAVKYYIQEEVKGFIFIKYGDVDVPGSPFAITF</sequence>
<protein>
    <submittedName>
        <fullName evidence="7">Filamin-A</fullName>
    </submittedName>
</protein>
<dbReference type="WBParaSite" id="EEL_0000753301-mRNA-1">
    <property type="protein sequence ID" value="EEL_0000753301-mRNA-1"/>
    <property type="gene ID" value="EEL_0000753301"/>
</dbReference>
<dbReference type="GO" id="GO:0030036">
    <property type="term" value="P:actin cytoskeleton organization"/>
    <property type="evidence" value="ECO:0007669"/>
    <property type="project" value="InterPro"/>
</dbReference>
<dbReference type="Gene3D" id="2.60.40.10">
    <property type="entry name" value="Immunoglobulins"/>
    <property type="match status" value="12"/>
</dbReference>
<evidence type="ECO:0000256" key="2">
    <source>
        <dbReference type="ARBA" id="ARBA00022737"/>
    </source>
</evidence>
<dbReference type="InterPro" id="IPR014756">
    <property type="entry name" value="Ig_E-set"/>
</dbReference>
<dbReference type="Pfam" id="PF00307">
    <property type="entry name" value="CH"/>
    <property type="match status" value="2"/>
</dbReference>
<keyword evidence="3" id="KW-0009">Actin-binding</keyword>
<dbReference type="InterPro" id="IPR044801">
    <property type="entry name" value="Filamin"/>
</dbReference>
<feature type="repeat" description="Filamin" evidence="4">
    <location>
        <begin position="622"/>
        <end position="719"/>
    </location>
</feature>
<evidence type="ECO:0000256" key="3">
    <source>
        <dbReference type="ARBA" id="ARBA00023203"/>
    </source>
</evidence>
<feature type="domain" description="Calponin-homology (CH)" evidence="5">
    <location>
        <begin position="137"/>
        <end position="241"/>
    </location>
</feature>
<proteinExistence type="inferred from homology"/>
<feature type="repeat" description="Filamin" evidence="4">
    <location>
        <begin position="837"/>
        <end position="910"/>
    </location>
</feature>
<feature type="repeat" description="Filamin" evidence="4">
    <location>
        <begin position="432"/>
        <end position="526"/>
    </location>
</feature>
<name>A0A0R3RZ00_9BILA</name>
<feature type="repeat" description="Filamin" evidence="4">
    <location>
        <begin position="1139"/>
        <end position="1240"/>
    </location>
</feature>
<organism evidence="6 7">
    <name type="scientific">Elaeophora elaphi</name>
    <dbReference type="NCBI Taxonomy" id="1147741"/>
    <lineage>
        <taxon>Eukaryota</taxon>
        <taxon>Metazoa</taxon>
        <taxon>Ecdysozoa</taxon>
        <taxon>Nematoda</taxon>
        <taxon>Chromadorea</taxon>
        <taxon>Rhabditida</taxon>
        <taxon>Spirurina</taxon>
        <taxon>Spiruromorpha</taxon>
        <taxon>Filarioidea</taxon>
        <taxon>Onchocercidae</taxon>
        <taxon>Elaeophora</taxon>
    </lineage>
</organism>
<feature type="repeat" description="Filamin" evidence="4">
    <location>
        <begin position="910"/>
        <end position="1002"/>
    </location>
</feature>
<evidence type="ECO:0000256" key="1">
    <source>
        <dbReference type="ARBA" id="ARBA00009238"/>
    </source>
</evidence>
<dbReference type="SUPFAM" id="SSF47576">
    <property type="entry name" value="Calponin-homology domain, CH-domain"/>
    <property type="match status" value="1"/>
</dbReference>
<evidence type="ECO:0000313" key="6">
    <source>
        <dbReference type="Proteomes" id="UP000050640"/>
    </source>
</evidence>
<dbReference type="InterPro" id="IPR013783">
    <property type="entry name" value="Ig-like_fold"/>
</dbReference>
<dbReference type="PROSITE" id="PS50021">
    <property type="entry name" value="CH"/>
    <property type="match status" value="2"/>
</dbReference>
<feature type="repeat" description="Filamin" evidence="4">
    <location>
        <begin position="720"/>
        <end position="812"/>
    </location>
</feature>
<dbReference type="PROSITE" id="PS00020">
    <property type="entry name" value="ACTININ_2"/>
    <property type="match status" value="1"/>
</dbReference>
<keyword evidence="2" id="KW-0677">Repeat</keyword>
<feature type="repeat" description="Filamin" evidence="4">
    <location>
        <begin position="1244"/>
        <end position="1338"/>
    </location>
</feature>
<dbReference type="SUPFAM" id="SSF81296">
    <property type="entry name" value="E set domains"/>
    <property type="match status" value="12"/>
</dbReference>
<dbReference type="PROSITE" id="PS50194">
    <property type="entry name" value="FILAMIN_REPEAT"/>
    <property type="match status" value="13"/>
</dbReference>